<comment type="caution">
    <text evidence="1">The sequence shown here is derived from an EMBL/GenBank/DDBJ whole genome shotgun (WGS) entry which is preliminary data.</text>
</comment>
<gene>
    <name evidence="1" type="ORF">FisN_27Hh107</name>
</gene>
<accession>A0A1Z5KPK0</accession>
<sequence length="465" mass="52616">MQDCWYRQVPDDELTETQRQIGDSSESANHLCMIRSPTCLQDVLQIMDKKTILWGLEGSITLADSDFIDECCSSLRVGRVGGVRFVIYGSSDHVVAQIASFLWSLHDRDDESDFIVINYGFRNMFDFSVVTPQQLASLFENNPSRKTHLHRLSVNPNQASVLASQPFQIYLRLADCVFLSEDQTFLEVLERRTSPFGNLRLPGDNPFAPGTQSRLFELPTLDFLSICPAALESKNMLLSPFSSKVDKLKFCLDETDDQWRHVKSVNIVPKKCVLKVQCKCYGFPSVFLQATGHLSELGLIYSCVTPSKQELADLATAVDTNQNLQGLEIGTVDRHWVSSWQNLMTVLARHNSLHTLKLKVSIDATRTHRFAKLCRGLLWMLTENHKIDVIIVSPSKGVNIIWNEALHERLTLNRFLRGCKALTREVELNRLALLGSALMEYMKHDTRRTAALLADNIDAICVLLQ</sequence>
<dbReference type="Proteomes" id="UP000198406">
    <property type="component" value="Unassembled WGS sequence"/>
</dbReference>
<dbReference type="InParanoid" id="A0A1Z5KPK0"/>
<proteinExistence type="predicted"/>
<dbReference type="EMBL" id="BDSP01000271">
    <property type="protein sequence ID" value="GAX28243.1"/>
    <property type="molecule type" value="Genomic_DNA"/>
</dbReference>
<reference evidence="1 2" key="1">
    <citation type="journal article" date="2015" name="Plant Cell">
        <title>Oil accumulation by the oleaginous diatom Fistulifera solaris as revealed by the genome and transcriptome.</title>
        <authorList>
            <person name="Tanaka T."/>
            <person name="Maeda Y."/>
            <person name="Veluchamy A."/>
            <person name="Tanaka M."/>
            <person name="Abida H."/>
            <person name="Marechal E."/>
            <person name="Bowler C."/>
            <person name="Muto M."/>
            <person name="Sunaga Y."/>
            <person name="Tanaka M."/>
            <person name="Yoshino T."/>
            <person name="Taniguchi T."/>
            <person name="Fukuda Y."/>
            <person name="Nemoto M."/>
            <person name="Matsumoto M."/>
            <person name="Wong P.S."/>
            <person name="Aburatani S."/>
            <person name="Fujibuchi W."/>
        </authorList>
    </citation>
    <scope>NUCLEOTIDE SEQUENCE [LARGE SCALE GENOMIC DNA]</scope>
    <source>
        <strain evidence="1 2">JPCC DA0580</strain>
    </source>
</reference>
<evidence type="ECO:0000313" key="2">
    <source>
        <dbReference type="Proteomes" id="UP000198406"/>
    </source>
</evidence>
<organism evidence="1 2">
    <name type="scientific">Fistulifera solaris</name>
    <name type="common">Oleaginous diatom</name>
    <dbReference type="NCBI Taxonomy" id="1519565"/>
    <lineage>
        <taxon>Eukaryota</taxon>
        <taxon>Sar</taxon>
        <taxon>Stramenopiles</taxon>
        <taxon>Ochrophyta</taxon>
        <taxon>Bacillariophyta</taxon>
        <taxon>Bacillariophyceae</taxon>
        <taxon>Bacillariophycidae</taxon>
        <taxon>Naviculales</taxon>
        <taxon>Naviculaceae</taxon>
        <taxon>Fistulifera</taxon>
    </lineage>
</organism>
<dbReference type="AlphaFoldDB" id="A0A1Z5KPK0"/>
<evidence type="ECO:0000313" key="1">
    <source>
        <dbReference type="EMBL" id="GAX28243.1"/>
    </source>
</evidence>
<protein>
    <submittedName>
        <fullName evidence="1">Uncharacterized protein</fullName>
    </submittedName>
</protein>
<name>A0A1Z5KPK0_FISSO</name>
<keyword evidence="2" id="KW-1185">Reference proteome</keyword>